<organism evidence="1 2">
    <name type="scientific">Croceibacterium atlanticum</name>
    <dbReference type="NCBI Taxonomy" id="1267766"/>
    <lineage>
        <taxon>Bacteria</taxon>
        <taxon>Pseudomonadati</taxon>
        <taxon>Pseudomonadota</taxon>
        <taxon>Alphaproteobacteria</taxon>
        <taxon>Sphingomonadales</taxon>
        <taxon>Erythrobacteraceae</taxon>
        <taxon>Croceibacterium</taxon>
    </lineage>
</organism>
<evidence type="ECO:0000313" key="1">
    <source>
        <dbReference type="EMBL" id="AKH44359.1"/>
    </source>
</evidence>
<dbReference type="EMBL" id="CP011453">
    <property type="protein sequence ID" value="AKH44359.1"/>
    <property type="molecule type" value="Genomic_DNA"/>
</dbReference>
<dbReference type="Proteomes" id="UP000034392">
    <property type="component" value="Plasmid unnamed"/>
</dbReference>
<keyword evidence="1" id="KW-0614">Plasmid</keyword>
<gene>
    <name evidence="1" type="ORF">WYH_03340</name>
</gene>
<accession>A0A0F7KXE8</accession>
<dbReference type="KEGG" id="aay:WYH_03340"/>
<keyword evidence="2" id="KW-1185">Reference proteome</keyword>
<reference evidence="1" key="1">
    <citation type="submission" date="2015-08" db="EMBL/GenBank/DDBJ databases">
        <title>The complete genome of Altererythrobacter atlanticus strain 26DY36.</title>
        <authorList>
            <person name="Wu Y.-H."/>
            <person name="Cheng H."/>
            <person name="Wu X.-W."/>
        </authorList>
    </citation>
    <scope>NUCLEOTIDE SEQUENCE</scope>
    <source>
        <strain evidence="1">26DY36</strain>
        <plasmid evidence="1">unnamed</plasmid>
    </source>
</reference>
<protein>
    <submittedName>
        <fullName evidence="1">Uncharacterized protein</fullName>
    </submittedName>
</protein>
<proteinExistence type="predicted"/>
<dbReference type="AlphaFoldDB" id="A0A0F7KXE8"/>
<evidence type="ECO:0000313" key="2">
    <source>
        <dbReference type="Proteomes" id="UP000034392"/>
    </source>
</evidence>
<geneLocation type="plasmid" evidence="1 2">
    <name>unnamed</name>
</geneLocation>
<dbReference type="PATRIC" id="fig|1267766.3.peg.3361"/>
<sequence length="29" mass="3270">MRDMKDMQYAGERDALACDGRLRTAGKLP</sequence>
<name>A0A0F7KXE8_9SPHN</name>